<sequence length="194" mass="21865">MNNIGPNLQHLLRRISATPADFLDDPKMHGRGELAVAALVHDTLRQTGHQATAEQLQRFTGSHAEKDHNRLRLVALAIWVLNDDWFKSTLHDADALLSLLDLAMQQLADVSTATKYINDSERREEFARFLLARLDYRPAGESITQATDRLSALSTTERNRLLQESREAEARARAIREALAKQAAAESADKWTRE</sequence>
<protein>
    <submittedName>
        <fullName evidence="1">Uncharacterized protein</fullName>
    </submittedName>
</protein>
<reference evidence="1" key="2">
    <citation type="submission" date="2022-08" db="EMBL/GenBank/DDBJ databases">
        <authorList>
            <person name="Dong C."/>
        </authorList>
    </citation>
    <scope>NUCLEOTIDE SEQUENCE</scope>
    <source>
        <strain evidence="1">59MF3M-4</strain>
    </source>
</reference>
<proteinExistence type="predicted"/>
<evidence type="ECO:0000313" key="2">
    <source>
        <dbReference type="Proteomes" id="UP001147830"/>
    </source>
</evidence>
<dbReference type="Proteomes" id="UP001147830">
    <property type="component" value="Unassembled WGS sequence"/>
</dbReference>
<dbReference type="AlphaFoldDB" id="A0A9X2WCV3"/>
<evidence type="ECO:0000313" key="1">
    <source>
        <dbReference type="EMBL" id="MCT7358056.1"/>
    </source>
</evidence>
<name>A0A9X2WCV3_9GAMM</name>
<dbReference type="EMBL" id="JAOANI010000012">
    <property type="protein sequence ID" value="MCT7358056.1"/>
    <property type="molecule type" value="Genomic_DNA"/>
</dbReference>
<accession>A0A9X2WCV3</accession>
<dbReference type="RefSeq" id="WP_260974979.1">
    <property type="nucleotide sequence ID" value="NZ_JAOANI010000012.1"/>
</dbReference>
<organism evidence="1 2">
    <name type="scientific">Thalassolituus pacificus</name>
    <dbReference type="NCBI Taxonomy" id="2975440"/>
    <lineage>
        <taxon>Bacteria</taxon>
        <taxon>Pseudomonadati</taxon>
        <taxon>Pseudomonadota</taxon>
        <taxon>Gammaproteobacteria</taxon>
        <taxon>Oceanospirillales</taxon>
        <taxon>Oceanospirillaceae</taxon>
        <taxon>Thalassolituus</taxon>
    </lineage>
</organism>
<keyword evidence="2" id="KW-1185">Reference proteome</keyword>
<gene>
    <name evidence="1" type="ORF">NYR02_03345</name>
</gene>
<reference evidence="1" key="1">
    <citation type="journal article" date="2022" name="Front. Microbiol.">
        <title>Genome-based taxonomic rearrangement of Oceanobacter-related bacteria including the description of Thalassolituus hydrocarbonoclasticus sp. nov. and Thalassolituus pacificus sp. nov. and emended description of the genus Thalassolituus.</title>
        <authorList>
            <person name="Dong C."/>
            <person name="Wei L."/>
            <person name="Wang J."/>
            <person name="Lai Q."/>
            <person name="Huang Z."/>
            <person name="Shao Z."/>
        </authorList>
    </citation>
    <scope>NUCLEOTIDE SEQUENCE</scope>
    <source>
        <strain evidence="1">59MF3M-4</strain>
    </source>
</reference>
<comment type="caution">
    <text evidence="1">The sequence shown here is derived from an EMBL/GenBank/DDBJ whole genome shotgun (WGS) entry which is preliminary data.</text>
</comment>